<dbReference type="Pfam" id="PF00578">
    <property type="entry name" value="AhpC-TSA"/>
    <property type="match status" value="1"/>
</dbReference>
<evidence type="ECO:0000259" key="1">
    <source>
        <dbReference type="PROSITE" id="PS51352"/>
    </source>
</evidence>
<dbReference type="InterPro" id="IPR050553">
    <property type="entry name" value="Thioredoxin_ResA/DsbE_sf"/>
</dbReference>
<gene>
    <name evidence="2" type="ORF">BJF95_23360</name>
</gene>
<dbReference type="SUPFAM" id="SSF52833">
    <property type="entry name" value="Thioredoxin-like"/>
    <property type="match status" value="1"/>
</dbReference>
<dbReference type="InterPro" id="IPR000866">
    <property type="entry name" value="AhpC/TSA"/>
</dbReference>
<dbReference type="EMBL" id="MKIM01000032">
    <property type="protein sequence ID" value="OLP42529.1"/>
    <property type="molecule type" value="Genomic_DNA"/>
</dbReference>
<name>A0A1Q8ZKW2_9HYPH</name>
<organism evidence="2 3">
    <name type="scientific">Rhizobium oryziradicis</name>
    <dbReference type="NCBI Taxonomy" id="1867956"/>
    <lineage>
        <taxon>Bacteria</taxon>
        <taxon>Pseudomonadati</taxon>
        <taxon>Pseudomonadota</taxon>
        <taxon>Alphaproteobacteria</taxon>
        <taxon>Hyphomicrobiales</taxon>
        <taxon>Rhizobiaceae</taxon>
        <taxon>Rhizobium/Agrobacterium group</taxon>
        <taxon>Rhizobium</taxon>
    </lineage>
</organism>
<keyword evidence="3" id="KW-1185">Reference proteome</keyword>
<dbReference type="Gene3D" id="3.40.30.10">
    <property type="entry name" value="Glutaredoxin"/>
    <property type="match status" value="1"/>
</dbReference>
<dbReference type="CDD" id="cd02966">
    <property type="entry name" value="TlpA_like_family"/>
    <property type="match status" value="1"/>
</dbReference>
<accession>A0A1Q8ZKW2</accession>
<dbReference type="GO" id="GO:0016209">
    <property type="term" value="F:antioxidant activity"/>
    <property type="evidence" value="ECO:0007669"/>
    <property type="project" value="InterPro"/>
</dbReference>
<dbReference type="RefSeq" id="WP_075641687.1">
    <property type="nucleotide sequence ID" value="NZ_MKIM01000032.1"/>
</dbReference>
<dbReference type="InterPro" id="IPR036249">
    <property type="entry name" value="Thioredoxin-like_sf"/>
</dbReference>
<dbReference type="AlphaFoldDB" id="A0A1Q8ZKW2"/>
<dbReference type="InterPro" id="IPR013766">
    <property type="entry name" value="Thioredoxin_domain"/>
</dbReference>
<sequence length="193" mass="20994">MTLLRRDFLGGLAGFGLLSDRALAASTQDYPPVFETVRSQYTLLEPVLPLAPVILADRTGKPKILAPVPGRVMLVNIWATWCAACITEMPLLEKLHKELGDKITIAAVSTDRISQERVNDWLKTNAISSLPVFLDPDGKAASSAPNSKAPLRADKMPTTYLITTDGQIAGYISGAVDWLTPEGRRLLAYYGVK</sequence>
<protein>
    <recommendedName>
        <fullName evidence="1">Thioredoxin domain-containing protein</fullName>
    </recommendedName>
</protein>
<dbReference type="GO" id="GO:0016491">
    <property type="term" value="F:oxidoreductase activity"/>
    <property type="evidence" value="ECO:0007669"/>
    <property type="project" value="InterPro"/>
</dbReference>
<proteinExistence type="predicted"/>
<dbReference type="Proteomes" id="UP000186894">
    <property type="component" value="Unassembled WGS sequence"/>
</dbReference>
<evidence type="ECO:0000313" key="3">
    <source>
        <dbReference type="Proteomes" id="UP000186894"/>
    </source>
</evidence>
<dbReference type="PANTHER" id="PTHR42852">
    <property type="entry name" value="THIOL:DISULFIDE INTERCHANGE PROTEIN DSBE"/>
    <property type="match status" value="1"/>
</dbReference>
<comment type="caution">
    <text evidence="2">The sequence shown here is derived from an EMBL/GenBank/DDBJ whole genome shotgun (WGS) entry which is preliminary data.</text>
</comment>
<dbReference type="OrthoDB" id="9799347at2"/>
<feature type="domain" description="Thioredoxin" evidence="1">
    <location>
        <begin position="44"/>
        <end position="192"/>
    </location>
</feature>
<dbReference type="PANTHER" id="PTHR42852:SF17">
    <property type="entry name" value="THIOREDOXIN-LIKE PROTEIN HI_1115"/>
    <property type="match status" value="1"/>
</dbReference>
<dbReference type="STRING" id="1867956.BJF95_23360"/>
<dbReference type="PROSITE" id="PS51352">
    <property type="entry name" value="THIOREDOXIN_2"/>
    <property type="match status" value="1"/>
</dbReference>
<evidence type="ECO:0000313" key="2">
    <source>
        <dbReference type="EMBL" id="OLP42529.1"/>
    </source>
</evidence>
<reference evidence="2 3" key="1">
    <citation type="submission" date="2016-09" db="EMBL/GenBank/DDBJ databases">
        <title>Rhizobium oryziradicis sp. nov., isolated from the root of rice.</title>
        <authorList>
            <person name="Zhao J."/>
            <person name="Zhang X."/>
        </authorList>
    </citation>
    <scope>NUCLEOTIDE SEQUENCE [LARGE SCALE GENOMIC DNA]</scope>
    <source>
        <strain evidence="2 3">N19</strain>
    </source>
</reference>